<reference evidence="1 2" key="1">
    <citation type="submission" date="2015-10" db="EMBL/GenBank/DDBJ databases">
        <title>Draft genome sequence of Streptomyces griseoruber DSM 40281, type strain for the species Streptomyces griseoruber.</title>
        <authorList>
            <person name="Ruckert C."/>
            <person name="Winkler A."/>
            <person name="Kalinowski J."/>
            <person name="Kampfer P."/>
            <person name="Glaeser S."/>
        </authorList>
    </citation>
    <scope>NUCLEOTIDE SEQUENCE [LARGE SCALE GENOMIC DNA]</scope>
    <source>
        <strain evidence="1 2">DSM 40281</strain>
    </source>
</reference>
<protein>
    <recommendedName>
        <fullName evidence="3">Tetratricopeptide repeat protein</fullName>
    </recommendedName>
</protein>
<dbReference type="AlphaFoldDB" id="A0A117RD70"/>
<sequence length="467" mass="49764">MGELFSEAQALMVGGLSADAAPLQQQARRLMYVLVERDPGDREAKRMLGSVLYGLGSTLVSAEQPNEALAALTECAGIYEDLAELGEPDMQPLIADVRVRKAQVLSKLGRGVSAVVESDRAVMTYLDLGADNSDHPLCLDLARVLSLNANVLYNHGDHDLAVCSADWAVRYYLAKAEALNNAPLSQSFMHGRYLRGSAGIAARVHTEQGRPEIALAVGGTEVHSARAIARSNAPEDLAHLASALTRHGLNLREAGRTDEGTELVEEGRGLVPSAAAEATEYWQSVTAHSTGDNGVPLPSSFSAALTAVARRLGDDRVPSTLRELAFDPAEGATTVIPSLRCPVQIAPAAAAMLAELTVDLLDDPDPYSAREAGLLGREAHYLFAAASQAQVISMRYQFHDFGAAWARMLLALIPAFDSDPAGAVIAEDLAGWLAGITLQLQPFALVDQTTGRLVEECNLVVERLLRS</sequence>
<dbReference type="Gene3D" id="1.25.40.10">
    <property type="entry name" value="Tetratricopeptide repeat domain"/>
    <property type="match status" value="1"/>
</dbReference>
<dbReference type="RefSeq" id="WP_055636477.1">
    <property type="nucleotide sequence ID" value="NZ_JBIRRP010000016.1"/>
</dbReference>
<comment type="caution">
    <text evidence="1">The sequence shown here is derived from an EMBL/GenBank/DDBJ whole genome shotgun (WGS) entry which is preliminary data.</text>
</comment>
<evidence type="ECO:0008006" key="3">
    <source>
        <dbReference type="Google" id="ProtNLM"/>
    </source>
</evidence>
<keyword evidence="2" id="KW-1185">Reference proteome</keyword>
<proteinExistence type="predicted"/>
<dbReference type="EMBL" id="LMWW01000018">
    <property type="protein sequence ID" value="KUN84238.1"/>
    <property type="molecule type" value="Genomic_DNA"/>
</dbReference>
<accession>A0A117RD70</accession>
<name>A0A117RD70_9ACTN</name>
<dbReference type="SUPFAM" id="SSF48452">
    <property type="entry name" value="TPR-like"/>
    <property type="match status" value="1"/>
</dbReference>
<dbReference type="Proteomes" id="UP000052982">
    <property type="component" value="Unassembled WGS sequence"/>
</dbReference>
<evidence type="ECO:0000313" key="1">
    <source>
        <dbReference type="EMBL" id="KUN84238.1"/>
    </source>
</evidence>
<gene>
    <name evidence="1" type="ORF">AQJ64_15885</name>
</gene>
<organism evidence="1 2">
    <name type="scientific">Streptomyces griseoruber</name>
    <dbReference type="NCBI Taxonomy" id="1943"/>
    <lineage>
        <taxon>Bacteria</taxon>
        <taxon>Bacillati</taxon>
        <taxon>Actinomycetota</taxon>
        <taxon>Actinomycetes</taxon>
        <taxon>Kitasatosporales</taxon>
        <taxon>Streptomycetaceae</taxon>
        <taxon>Streptomyces</taxon>
    </lineage>
</organism>
<evidence type="ECO:0000313" key="2">
    <source>
        <dbReference type="Proteomes" id="UP000052982"/>
    </source>
</evidence>
<dbReference type="STRING" id="1943.AQJ64_15885"/>
<dbReference type="InterPro" id="IPR011990">
    <property type="entry name" value="TPR-like_helical_dom_sf"/>
</dbReference>
<dbReference type="OrthoDB" id="4034643at2"/>